<comment type="caution">
    <text evidence="3">The sequence shown here is derived from an EMBL/GenBank/DDBJ whole genome shotgun (WGS) entry which is preliminary data.</text>
</comment>
<proteinExistence type="predicted"/>
<evidence type="ECO:0000259" key="2">
    <source>
        <dbReference type="SMART" id="SM00382"/>
    </source>
</evidence>
<dbReference type="PANTHER" id="PTHR42957:SF2">
    <property type="entry name" value="HELICASE HERA CENTRAL DOMAIN-CONTAINING PROTEIN"/>
    <property type="match status" value="1"/>
</dbReference>
<dbReference type="PANTHER" id="PTHR42957">
    <property type="entry name" value="HELICASE MJ1565-RELATED"/>
    <property type="match status" value="1"/>
</dbReference>
<evidence type="ECO:0000256" key="1">
    <source>
        <dbReference type="SAM" id="MobiDB-lite"/>
    </source>
</evidence>
<feature type="region of interest" description="Disordered" evidence="1">
    <location>
        <begin position="597"/>
        <end position="669"/>
    </location>
</feature>
<accession>A0A7W7Q0F1</accession>
<sequence>MMQDAREALAALRFNWAETPDDVWTTSPYHVDGLHQDAERAVRAGIKAAVDSNGPSPIGIVLQGQKGVGKTHLLGWVRREVQSQDGYFFLVALSTGDVFWSDVVQHVLAGLLKTDDDGERQLTRFLRRLCMRTGTPDSVTKAIVGDASVSVDDLDAFIADLFRLDRGVGKKCADTARALVLFASSDLKKSDIGEDFFDGFDEPEREARDKWGIRPTQKPLHEIAQEIFQLLALTGASVIAVDQLDTLVARSTATPLQTEDDPKLASELSMIADGLMQLRERTRRTLSLVACLPNSWHLLSDKAVDSVPDRFRPSKPLDRIIDPEHGREFVRKWLGVPYANIGFTPPHPTWPVSPDAFGAAWDTYRARELLKRIDAHVEACLRGEIHELTSFDAQVPVVEVEQPRGPEPAYFGELDEQFAELRAGVDVSRPLDERSEDRLMPAYLSAALRSWITEVGNDDMVWKAEPPPEGKPVVHAAIRRTLDEEYDIEEHWTFRAIAAKHHLSALHRIRNARSAAGVRGSANNRHLVLIRNSPWSKGLKTTQELAEFHAKGGKDVDISPEDLRTFGALTEMLTNRSYDLREWLVARKPASNSALLSELLPTTPPPRSSPWPAADPDTRGTDTSGPPTDGHHAASPPGAARQALATPAPPHTGTQPIATPAHQAPSPTAITLGVDQPVAIELESLRKHAVVFAGSGSGKTVLIRRIVEECARRGVSAIVLDPNNDLARLGDAWPSPPTDWAPGDAEAAGDYLDNTDVVVWTPGRASGRPLSFHPLPDFAGVLDDEDEFTAAVEVAVAALASHAKVTGAANKAVRGKAVLREALTHYARKGSRGMLGFIDLLTDLPDGVSRLGSGHAIAADLAENLKAAMVNDPLFAGAGEPADPAVLFTPAPGKRARVSVISFIGLPADEQKQAFVNQLQMEIFAWIKRNPAGDRPLGGLLVMDEAQTLAPSSGVTASTHSTIVLASQARKYGLGLLFATQAPKGLHNQITGNATTQFFGRLNSPAQIAAAKEVAGPKGSTLSDISGLGRGQFYVTGDTFAFRRMQSPLCLTHHPASPLRIEEVLDRASPPPRT</sequence>
<dbReference type="Gene3D" id="3.40.50.300">
    <property type="entry name" value="P-loop containing nucleotide triphosphate hydrolases"/>
    <property type="match status" value="2"/>
</dbReference>
<dbReference type="SUPFAM" id="SSF52540">
    <property type="entry name" value="P-loop containing nucleoside triphosphate hydrolases"/>
    <property type="match status" value="2"/>
</dbReference>
<reference evidence="3 4" key="1">
    <citation type="submission" date="2020-08" db="EMBL/GenBank/DDBJ databases">
        <title>Genomic Encyclopedia of Type Strains, Phase III (KMG-III): the genomes of soil and plant-associated and newly described type strains.</title>
        <authorList>
            <person name="Whitman W."/>
        </authorList>
    </citation>
    <scope>NUCLEOTIDE SEQUENCE [LARGE SCALE GENOMIC DNA]</scope>
    <source>
        <strain evidence="3 4">CECT 8960</strain>
    </source>
</reference>
<dbReference type="CDD" id="cd01127">
    <property type="entry name" value="TrwB_TraG_TraD_VirD4"/>
    <property type="match status" value="1"/>
</dbReference>
<feature type="domain" description="AAA+ ATPase" evidence="2">
    <location>
        <begin position="685"/>
        <end position="1004"/>
    </location>
</feature>
<dbReference type="InterPro" id="IPR003593">
    <property type="entry name" value="AAA+_ATPase"/>
</dbReference>
<dbReference type="InterPro" id="IPR002789">
    <property type="entry name" value="HerA_central"/>
</dbReference>
<dbReference type="SMART" id="SM00382">
    <property type="entry name" value="AAA"/>
    <property type="match status" value="1"/>
</dbReference>
<dbReference type="Pfam" id="PF01935">
    <property type="entry name" value="DUF87"/>
    <property type="match status" value="1"/>
</dbReference>
<protein>
    <recommendedName>
        <fullName evidence="2">AAA+ ATPase domain-containing protein</fullName>
    </recommendedName>
</protein>
<dbReference type="EMBL" id="JACHJQ010000001">
    <property type="protein sequence ID" value="MBB4904675.1"/>
    <property type="molecule type" value="Genomic_DNA"/>
</dbReference>
<dbReference type="AlphaFoldDB" id="A0A7W7Q0F1"/>
<dbReference type="InterPro" id="IPR008571">
    <property type="entry name" value="HerA-like"/>
</dbReference>
<evidence type="ECO:0000313" key="3">
    <source>
        <dbReference type="EMBL" id="MBB4904675.1"/>
    </source>
</evidence>
<evidence type="ECO:0000313" key="4">
    <source>
        <dbReference type="Proteomes" id="UP000520767"/>
    </source>
</evidence>
<dbReference type="Proteomes" id="UP000520767">
    <property type="component" value="Unassembled WGS sequence"/>
</dbReference>
<name>A0A7W7Q0F1_9PSEU</name>
<organism evidence="3 4">
    <name type="scientific">Actinophytocola algeriensis</name>
    <dbReference type="NCBI Taxonomy" id="1768010"/>
    <lineage>
        <taxon>Bacteria</taxon>
        <taxon>Bacillati</taxon>
        <taxon>Actinomycetota</taxon>
        <taxon>Actinomycetes</taxon>
        <taxon>Pseudonocardiales</taxon>
        <taxon>Pseudonocardiaceae</taxon>
    </lineage>
</organism>
<dbReference type="RefSeq" id="WP_184808895.1">
    <property type="nucleotide sequence ID" value="NZ_JACHJQ010000001.1"/>
</dbReference>
<keyword evidence="4" id="KW-1185">Reference proteome</keyword>
<gene>
    <name evidence="3" type="ORF">FHR82_000885</name>
</gene>
<dbReference type="InterPro" id="IPR027417">
    <property type="entry name" value="P-loop_NTPase"/>
</dbReference>